<dbReference type="Ensembl" id="ENSMPUT00000011395.1">
    <property type="protein sequence ID" value="ENSMPUP00000011207.1"/>
    <property type="gene ID" value="ENSMPUG00000011299.1"/>
</dbReference>
<protein>
    <submittedName>
        <fullName evidence="1">Uncharacterized protein</fullName>
    </submittedName>
</protein>
<dbReference type="HOGENOM" id="CLU_2399116_0_0_1"/>
<reference evidence="1" key="1">
    <citation type="submission" date="2024-06" db="UniProtKB">
        <authorList>
            <consortium name="Ensembl"/>
        </authorList>
    </citation>
    <scope>IDENTIFICATION</scope>
</reference>
<sequence length="93" mass="10378">MPSLPSLPPSFLPPSWVSRPVMAPHQQDPKPDVWDAFVPWGPILWSPGHVCLCTPLHPNTRSKLHVASCGKQPLLGLLDHSCPHFHLHLCKKE</sequence>
<dbReference type="AlphaFoldDB" id="M3YIQ0"/>
<dbReference type="EMBL" id="AEYP01050191">
    <property type="status" value="NOT_ANNOTATED_CDS"/>
    <property type="molecule type" value="Genomic_DNA"/>
</dbReference>
<evidence type="ECO:0000313" key="1">
    <source>
        <dbReference type="Ensembl" id="ENSMPUP00000011207.1"/>
    </source>
</evidence>
<organism evidence="1">
    <name type="scientific">Mustela putorius furo</name>
    <name type="common">European domestic ferret</name>
    <name type="synonym">Mustela furo</name>
    <dbReference type="NCBI Taxonomy" id="9669"/>
    <lineage>
        <taxon>Eukaryota</taxon>
        <taxon>Metazoa</taxon>
        <taxon>Chordata</taxon>
        <taxon>Craniata</taxon>
        <taxon>Vertebrata</taxon>
        <taxon>Euteleostomi</taxon>
        <taxon>Mammalia</taxon>
        <taxon>Eutheria</taxon>
        <taxon>Laurasiatheria</taxon>
        <taxon>Carnivora</taxon>
        <taxon>Caniformia</taxon>
        <taxon>Musteloidea</taxon>
        <taxon>Mustelidae</taxon>
        <taxon>Mustelinae</taxon>
        <taxon>Mustela</taxon>
    </lineage>
</organism>
<dbReference type="InParanoid" id="M3YIQ0"/>
<proteinExistence type="predicted"/>
<name>M3YIQ0_MUSPF</name>
<accession>M3YIQ0</accession>